<evidence type="ECO:0000256" key="1">
    <source>
        <dbReference type="SAM" id="SignalP"/>
    </source>
</evidence>
<reference evidence="2" key="1">
    <citation type="submission" date="2023-08" db="EMBL/GenBank/DDBJ databases">
        <authorList>
            <person name="Alioto T."/>
            <person name="Alioto T."/>
            <person name="Gomez Garrido J."/>
        </authorList>
    </citation>
    <scope>NUCLEOTIDE SEQUENCE</scope>
</reference>
<gene>
    <name evidence="2" type="ORF">OCTVUL_1B024574</name>
</gene>
<feature type="signal peptide" evidence="1">
    <location>
        <begin position="1"/>
        <end position="31"/>
    </location>
</feature>
<evidence type="ECO:0000313" key="2">
    <source>
        <dbReference type="EMBL" id="CAI9741458.1"/>
    </source>
</evidence>
<dbReference type="AlphaFoldDB" id="A0AA36FPL5"/>
<name>A0AA36FPL5_OCTVU</name>
<organism evidence="2 3">
    <name type="scientific">Octopus vulgaris</name>
    <name type="common">Common octopus</name>
    <dbReference type="NCBI Taxonomy" id="6645"/>
    <lineage>
        <taxon>Eukaryota</taxon>
        <taxon>Metazoa</taxon>
        <taxon>Spiralia</taxon>
        <taxon>Lophotrochozoa</taxon>
        <taxon>Mollusca</taxon>
        <taxon>Cephalopoda</taxon>
        <taxon>Coleoidea</taxon>
        <taxon>Octopodiformes</taxon>
        <taxon>Octopoda</taxon>
        <taxon>Incirrata</taxon>
        <taxon>Octopodidae</taxon>
        <taxon>Octopus</taxon>
    </lineage>
</organism>
<dbReference type="EMBL" id="OX597839">
    <property type="protein sequence ID" value="CAI9741458.1"/>
    <property type="molecule type" value="Genomic_DNA"/>
</dbReference>
<protein>
    <submittedName>
        <fullName evidence="2">Uncharacterized protein</fullName>
    </submittedName>
</protein>
<sequence length="681" mass="77634">MTARSVNRIIMVSSCVLVVVLFAEVLPCVHGSGSSAPRAKDLPGTIEEVVENIYTYQAKRDSQTFLPFKWSHTKGIYESDVKLYFHGKPIMTYARDLFAVYDVNMFATTWINLALLEAYNFNKIAKPSAKNLEQSLEAISQFSDHNVDYSNSLMCFWPQEFNETTQIWESTPRNLIQLFKFADILPWNFIEDVLDVIGLHNFEEKIKDLLDMKKTLIQAFHIPPDFDDTFVNLALGAILTEMKADFPEQHKTWLQHNTNITSIFDALKKYAYRPFSGDEAVNSIDPRTYFYLRHFLEDAANKGRDVALVSTWVQNINESRKLVAKGVAMPFNVNNVDCAVAANTIFGITSGVLSGLIPATILDDPDIQKIYLNTSSMLQWQLRTRLSDRTDLALPYYPSLLEFYWFVSRTVSAVERVHLQGNIPHKALEEAYQLLSEAQRTATTEHILSLATRETTGVYFDGFIGDADNTNKAEDRLFTTSVAVNALQGIWTVYDDKSGKNIWIKETPQNVIETITSAVTFLQENILNNRYKPWNAFFSGSVKGLSTLPFLYPFNRFENSPSMVGQVRAMEGTISEEEYIAKTKEPVPMMGNMTTPMEFHGFNEDQSVFPFWTSEPYTYATTLLALSHFQNTEKKDAKIWIIEETVKYESMIIMVSWSRDCAILKNIRNVTDGEYEDAIGK</sequence>
<proteinExistence type="predicted"/>
<accession>A0AA36FPL5</accession>
<dbReference type="Proteomes" id="UP001162480">
    <property type="component" value="Chromosome 26"/>
</dbReference>
<evidence type="ECO:0000313" key="3">
    <source>
        <dbReference type="Proteomes" id="UP001162480"/>
    </source>
</evidence>
<keyword evidence="3" id="KW-1185">Reference proteome</keyword>
<feature type="chain" id="PRO_5041407881" evidence="1">
    <location>
        <begin position="32"/>
        <end position="681"/>
    </location>
</feature>
<keyword evidence="1" id="KW-0732">Signal</keyword>